<dbReference type="InterPro" id="IPR001584">
    <property type="entry name" value="Integrase_cat-core"/>
</dbReference>
<dbReference type="EMBL" id="CAJOBC010097941">
    <property type="protein sequence ID" value="CAF4450966.1"/>
    <property type="molecule type" value="Genomic_DNA"/>
</dbReference>
<accession>A0A815ZBJ5</accession>
<dbReference type="GO" id="GO:0003676">
    <property type="term" value="F:nucleic acid binding"/>
    <property type="evidence" value="ECO:0007669"/>
    <property type="project" value="InterPro"/>
</dbReference>
<dbReference type="Proteomes" id="UP000663829">
    <property type="component" value="Unassembled WGS sequence"/>
</dbReference>
<protein>
    <recommendedName>
        <fullName evidence="2">Integrase catalytic domain-containing protein</fullName>
    </recommendedName>
</protein>
<proteinExistence type="predicted"/>
<feature type="domain" description="Integrase catalytic" evidence="2">
    <location>
        <begin position="1"/>
        <end position="130"/>
    </location>
</feature>
<dbReference type="Proteomes" id="UP000681722">
    <property type="component" value="Unassembled WGS sequence"/>
</dbReference>
<feature type="compositionally biased region" description="Low complexity" evidence="1">
    <location>
        <begin position="103"/>
        <end position="116"/>
    </location>
</feature>
<dbReference type="AlphaFoldDB" id="A0A815ZBJ5"/>
<dbReference type="InterPro" id="IPR050951">
    <property type="entry name" value="Retrovirus_Pol_polyprotein"/>
</dbReference>
<evidence type="ECO:0000256" key="1">
    <source>
        <dbReference type="SAM" id="MobiDB-lite"/>
    </source>
</evidence>
<feature type="region of interest" description="Disordered" evidence="1">
    <location>
        <begin position="102"/>
        <end position="122"/>
    </location>
</feature>
<dbReference type="OrthoDB" id="425619at2759"/>
<evidence type="ECO:0000313" key="3">
    <source>
        <dbReference type="EMBL" id="CAF1582824.1"/>
    </source>
</evidence>
<name>A0A815ZBJ5_9BILA</name>
<dbReference type="Gene3D" id="3.30.420.10">
    <property type="entry name" value="Ribonuclease H-like superfamily/Ribonuclease H"/>
    <property type="match status" value="1"/>
</dbReference>
<dbReference type="PROSITE" id="PS50994">
    <property type="entry name" value="INTEGRASE"/>
    <property type="match status" value="1"/>
</dbReference>
<sequence>MDFWGPTPQYSTHDTTAATTVQCFVEQFVLKYGVPRRLITDQGIHFNNELMNNITMLLGMNHIKSTPYHPMTNGLVERFNATFHPQLSKLYDKNLTIGMTICPRSPTTRPDSTTTSKGALRPDPRYKTNELVLWKVPGHREKFAERFSGPHVVILAKHPSYTILDPATTTTRRVHVNDLKPVYARCV</sequence>
<evidence type="ECO:0000259" key="2">
    <source>
        <dbReference type="PROSITE" id="PS50994"/>
    </source>
</evidence>
<keyword evidence="5" id="KW-1185">Reference proteome</keyword>
<gene>
    <name evidence="3" type="ORF">GPM918_LOCUS41212</name>
    <name evidence="4" type="ORF">SRO942_LOCUS42236</name>
</gene>
<dbReference type="SUPFAM" id="SSF53098">
    <property type="entry name" value="Ribonuclease H-like"/>
    <property type="match status" value="1"/>
</dbReference>
<evidence type="ECO:0000313" key="4">
    <source>
        <dbReference type="EMBL" id="CAF4450966.1"/>
    </source>
</evidence>
<reference evidence="3" key="1">
    <citation type="submission" date="2021-02" db="EMBL/GenBank/DDBJ databases">
        <authorList>
            <person name="Nowell W R."/>
        </authorList>
    </citation>
    <scope>NUCLEOTIDE SEQUENCE</scope>
</reference>
<dbReference type="GO" id="GO:0015074">
    <property type="term" value="P:DNA integration"/>
    <property type="evidence" value="ECO:0007669"/>
    <property type="project" value="InterPro"/>
</dbReference>
<evidence type="ECO:0000313" key="5">
    <source>
        <dbReference type="Proteomes" id="UP000663829"/>
    </source>
</evidence>
<dbReference type="EMBL" id="CAJNOQ010031958">
    <property type="protein sequence ID" value="CAF1582824.1"/>
    <property type="molecule type" value="Genomic_DNA"/>
</dbReference>
<dbReference type="InterPro" id="IPR012337">
    <property type="entry name" value="RNaseH-like_sf"/>
</dbReference>
<dbReference type="PANTHER" id="PTHR37984">
    <property type="entry name" value="PROTEIN CBG26694"/>
    <property type="match status" value="1"/>
</dbReference>
<dbReference type="InterPro" id="IPR036397">
    <property type="entry name" value="RNaseH_sf"/>
</dbReference>
<dbReference type="PANTHER" id="PTHR37984:SF15">
    <property type="entry name" value="INTEGRASE CATALYTIC DOMAIN-CONTAINING PROTEIN"/>
    <property type="match status" value="1"/>
</dbReference>
<comment type="caution">
    <text evidence="3">The sequence shown here is derived from an EMBL/GenBank/DDBJ whole genome shotgun (WGS) entry which is preliminary data.</text>
</comment>
<organism evidence="3 5">
    <name type="scientific">Didymodactylos carnosus</name>
    <dbReference type="NCBI Taxonomy" id="1234261"/>
    <lineage>
        <taxon>Eukaryota</taxon>
        <taxon>Metazoa</taxon>
        <taxon>Spiralia</taxon>
        <taxon>Gnathifera</taxon>
        <taxon>Rotifera</taxon>
        <taxon>Eurotatoria</taxon>
        <taxon>Bdelloidea</taxon>
        <taxon>Philodinida</taxon>
        <taxon>Philodinidae</taxon>
        <taxon>Didymodactylos</taxon>
    </lineage>
</organism>